<gene>
    <name evidence="1" type="ORF">Bca52824_090624</name>
</gene>
<dbReference type="SUPFAM" id="SSF117281">
    <property type="entry name" value="Kelch motif"/>
    <property type="match status" value="1"/>
</dbReference>
<dbReference type="PANTHER" id="PTHR24414:SF105">
    <property type="entry name" value="F-BOX DOMAIN-CONTAINING PROTEIN"/>
    <property type="match status" value="1"/>
</dbReference>
<reference evidence="1 2" key="1">
    <citation type="submission" date="2020-02" db="EMBL/GenBank/DDBJ databases">
        <authorList>
            <person name="Ma Q."/>
            <person name="Huang Y."/>
            <person name="Song X."/>
            <person name="Pei D."/>
        </authorList>
    </citation>
    <scope>NUCLEOTIDE SEQUENCE [LARGE SCALE GENOMIC DNA]</scope>
    <source>
        <strain evidence="1">Sxm20200214</strain>
        <tissue evidence="1">Leaf</tissue>
    </source>
</reference>
<dbReference type="AlphaFoldDB" id="A0A8X7TG42"/>
<evidence type="ECO:0008006" key="3">
    <source>
        <dbReference type="Google" id="ProtNLM"/>
    </source>
</evidence>
<dbReference type="Proteomes" id="UP000886595">
    <property type="component" value="Unassembled WGS sequence"/>
</dbReference>
<dbReference type="InterPro" id="IPR015915">
    <property type="entry name" value="Kelch-typ_b-propeller"/>
</dbReference>
<organism evidence="1 2">
    <name type="scientific">Brassica carinata</name>
    <name type="common">Ethiopian mustard</name>
    <name type="synonym">Abyssinian cabbage</name>
    <dbReference type="NCBI Taxonomy" id="52824"/>
    <lineage>
        <taxon>Eukaryota</taxon>
        <taxon>Viridiplantae</taxon>
        <taxon>Streptophyta</taxon>
        <taxon>Embryophyta</taxon>
        <taxon>Tracheophyta</taxon>
        <taxon>Spermatophyta</taxon>
        <taxon>Magnoliopsida</taxon>
        <taxon>eudicotyledons</taxon>
        <taxon>Gunneridae</taxon>
        <taxon>Pentapetalae</taxon>
        <taxon>rosids</taxon>
        <taxon>malvids</taxon>
        <taxon>Brassicales</taxon>
        <taxon>Brassicaceae</taxon>
        <taxon>Brassiceae</taxon>
        <taxon>Brassica</taxon>
    </lineage>
</organism>
<dbReference type="EMBL" id="JAAMPC010001580">
    <property type="protein sequence ID" value="KAG2240482.1"/>
    <property type="molecule type" value="Genomic_DNA"/>
</dbReference>
<name>A0A8X7TG42_BRACI</name>
<comment type="caution">
    <text evidence="1">The sequence shown here is derived from an EMBL/GenBank/DDBJ whole genome shotgun (WGS) entry which is preliminary data.</text>
</comment>
<dbReference type="InterPro" id="IPR050354">
    <property type="entry name" value="F-box/kelch-repeat_ARATH"/>
</dbReference>
<evidence type="ECO:0000313" key="2">
    <source>
        <dbReference type="Proteomes" id="UP000886595"/>
    </source>
</evidence>
<proteinExistence type="predicted"/>
<keyword evidence="2" id="KW-1185">Reference proteome</keyword>
<protein>
    <recommendedName>
        <fullName evidence="3">F-box/kelch-repeat protein</fullName>
    </recommendedName>
</protein>
<accession>A0A8X7TG42</accession>
<dbReference type="PANTHER" id="PTHR24414">
    <property type="entry name" value="F-BOX/KELCH-REPEAT PROTEIN SKIP4"/>
    <property type="match status" value="1"/>
</dbReference>
<evidence type="ECO:0000313" key="1">
    <source>
        <dbReference type="EMBL" id="KAG2240482.1"/>
    </source>
</evidence>
<dbReference type="OrthoDB" id="45365at2759"/>
<sequence length="114" mass="13096">MFGNDSAVVYNPEENIWSALRRDMYPPMSQAVRECHCVIDDVLFFWESGAFKWYDSKARLCKEVGGVQGLPDLRSRDPKLCKVAMVDLGGKMGFLWNTRTNLESWVLLSPLLYD</sequence>